<dbReference type="EMBL" id="CAJNON010000517">
    <property type="protein sequence ID" value="CAF1299607.1"/>
    <property type="molecule type" value="Genomic_DNA"/>
</dbReference>
<proteinExistence type="predicted"/>
<dbReference type="AlphaFoldDB" id="A0A815DY45"/>
<gene>
    <name evidence="3" type="ORF">OKA104_LOCUS16514</name>
    <name evidence="2" type="ORF">VCS650_LOCUS30969</name>
</gene>
<keyword evidence="1" id="KW-0732">Signal</keyword>
<accession>A0A815DY45</accession>
<dbReference type="OrthoDB" id="10007674at2759"/>
<evidence type="ECO:0000313" key="2">
    <source>
        <dbReference type="EMBL" id="CAF1299607.1"/>
    </source>
</evidence>
<evidence type="ECO:0000313" key="4">
    <source>
        <dbReference type="Proteomes" id="UP000663891"/>
    </source>
</evidence>
<protein>
    <submittedName>
        <fullName evidence="2">Uncharacterized protein</fullName>
    </submittedName>
</protein>
<comment type="caution">
    <text evidence="2">The sequence shown here is derived from an EMBL/GenBank/DDBJ whole genome shotgun (WGS) entry which is preliminary data.</text>
</comment>
<sequence length="105" mass="11943">MKIFILLIAAMVLIHMISFTNAKRLYYDNDNDMELSDKKARMFLRTITGEGDDDDGDDDSKSLGVREIGSDCVPCKFGINPCCSPNICIKKRFRPDECMEIKRGK</sequence>
<organism evidence="2 4">
    <name type="scientific">Adineta steineri</name>
    <dbReference type="NCBI Taxonomy" id="433720"/>
    <lineage>
        <taxon>Eukaryota</taxon>
        <taxon>Metazoa</taxon>
        <taxon>Spiralia</taxon>
        <taxon>Gnathifera</taxon>
        <taxon>Rotifera</taxon>
        <taxon>Eurotatoria</taxon>
        <taxon>Bdelloidea</taxon>
        <taxon>Adinetida</taxon>
        <taxon>Adinetidae</taxon>
        <taxon>Adineta</taxon>
    </lineage>
</organism>
<evidence type="ECO:0000313" key="3">
    <source>
        <dbReference type="EMBL" id="CAF3765746.1"/>
    </source>
</evidence>
<name>A0A815DY45_9BILA</name>
<reference evidence="2" key="1">
    <citation type="submission" date="2021-02" db="EMBL/GenBank/DDBJ databases">
        <authorList>
            <person name="Nowell W R."/>
        </authorList>
    </citation>
    <scope>NUCLEOTIDE SEQUENCE</scope>
</reference>
<dbReference type="Proteomes" id="UP000663881">
    <property type="component" value="Unassembled WGS sequence"/>
</dbReference>
<evidence type="ECO:0000256" key="1">
    <source>
        <dbReference type="SAM" id="SignalP"/>
    </source>
</evidence>
<feature type="signal peptide" evidence="1">
    <location>
        <begin position="1"/>
        <end position="22"/>
    </location>
</feature>
<dbReference type="Proteomes" id="UP000663891">
    <property type="component" value="Unassembled WGS sequence"/>
</dbReference>
<feature type="chain" id="PRO_5035687009" evidence="1">
    <location>
        <begin position="23"/>
        <end position="105"/>
    </location>
</feature>
<dbReference type="EMBL" id="CAJOAY010000952">
    <property type="protein sequence ID" value="CAF3765746.1"/>
    <property type="molecule type" value="Genomic_DNA"/>
</dbReference>